<comment type="caution">
    <text evidence="5">The sequence shown here is derived from an EMBL/GenBank/DDBJ whole genome shotgun (WGS) entry which is preliminary data.</text>
</comment>
<dbReference type="InterPro" id="IPR036388">
    <property type="entry name" value="WH-like_DNA-bd_sf"/>
</dbReference>
<dbReference type="PROSITE" id="PS51118">
    <property type="entry name" value="HTH_HXLR"/>
    <property type="match status" value="1"/>
</dbReference>
<evidence type="ECO:0000259" key="4">
    <source>
        <dbReference type="PROSITE" id="PS51118"/>
    </source>
</evidence>
<feature type="domain" description="HTH hxlR-type" evidence="4">
    <location>
        <begin position="11"/>
        <end position="108"/>
    </location>
</feature>
<dbReference type="Proteomes" id="UP001205843">
    <property type="component" value="Unassembled WGS sequence"/>
</dbReference>
<evidence type="ECO:0000313" key="5">
    <source>
        <dbReference type="EMBL" id="MCP1677104.1"/>
    </source>
</evidence>
<dbReference type="PANTHER" id="PTHR33204:SF18">
    <property type="entry name" value="TRANSCRIPTIONAL REGULATORY PROTEIN"/>
    <property type="match status" value="1"/>
</dbReference>
<evidence type="ECO:0000256" key="2">
    <source>
        <dbReference type="ARBA" id="ARBA00023125"/>
    </source>
</evidence>
<dbReference type="RefSeq" id="WP_253485190.1">
    <property type="nucleotide sequence ID" value="NZ_JALJXV010000013.1"/>
</dbReference>
<dbReference type="EMBL" id="JALJXV010000013">
    <property type="protein sequence ID" value="MCP1677104.1"/>
    <property type="molecule type" value="Genomic_DNA"/>
</dbReference>
<protein>
    <submittedName>
        <fullName evidence="5">DNA-binding HxlR family transcriptional regulator</fullName>
    </submittedName>
</protein>
<dbReference type="Pfam" id="PF01638">
    <property type="entry name" value="HxlR"/>
    <property type="match status" value="1"/>
</dbReference>
<reference evidence="5" key="1">
    <citation type="submission" date="2022-03" db="EMBL/GenBank/DDBJ databases">
        <title>Genomic Encyclopedia of Type Strains, Phase III (KMG-III): the genomes of soil and plant-associated and newly described type strains.</title>
        <authorList>
            <person name="Whitman W."/>
        </authorList>
    </citation>
    <scope>NUCLEOTIDE SEQUENCE</scope>
    <source>
        <strain evidence="5">ANL 6-2</strain>
    </source>
</reference>
<evidence type="ECO:0000256" key="1">
    <source>
        <dbReference type="ARBA" id="ARBA00023015"/>
    </source>
</evidence>
<evidence type="ECO:0000256" key="3">
    <source>
        <dbReference type="ARBA" id="ARBA00023163"/>
    </source>
</evidence>
<keyword evidence="6" id="KW-1185">Reference proteome</keyword>
<proteinExistence type="predicted"/>
<dbReference type="Gene3D" id="1.10.10.10">
    <property type="entry name" value="Winged helix-like DNA-binding domain superfamily/Winged helix DNA-binding domain"/>
    <property type="match status" value="1"/>
</dbReference>
<organism evidence="5 6">
    <name type="scientific">Natronocella acetinitrilica</name>
    <dbReference type="NCBI Taxonomy" id="414046"/>
    <lineage>
        <taxon>Bacteria</taxon>
        <taxon>Pseudomonadati</taxon>
        <taxon>Pseudomonadota</taxon>
        <taxon>Gammaproteobacteria</taxon>
        <taxon>Chromatiales</taxon>
        <taxon>Ectothiorhodospiraceae</taxon>
        <taxon>Natronocella</taxon>
    </lineage>
</organism>
<keyword evidence="1" id="KW-0805">Transcription regulation</keyword>
<sequence length="170" mass="18988">MKANDPLKSNCPLARAMEILGEGWTLLVLREAFLGTRRFNDFERELGIARNVLTVRLRKLVDAGIFDRVPSAEDRRVVEYRLSRAGRELVPVLVSISQWSMTWLCDQQVPVRFVDRASGEEIPPVQVRNRLGEVLGARDIVMLPGPGADAAVKRRYGSLLESLSSQGTEG</sequence>
<name>A0AAE3KDQ2_9GAMM</name>
<dbReference type="SUPFAM" id="SSF46785">
    <property type="entry name" value="Winged helix' DNA-binding domain"/>
    <property type="match status" value="1"/>
</dbReference>
<keyword evidence="3" id="KW-0804">Transcription</keyword>
<dbReference type="AlphaFoldDB" id="A0AAE3KDQ2"/>
<dbReference type="PANTHER" id="PTHR33204">
    <property type="entry name" value="TRANSCRIPTIONAL REGULATOR, MARR FAMILY"/>
    <property type="match status" value="1"/>
</dbReference>
<dbReference type="InterPro" id="IPR002577">
    <property type="entry name" value="HTH_HxlR"/>
</dbReference>
<dbReference type="GO" id="GO:0003677">
    <property type="term" value="F:DNA binding"/>
    <property type="evidence" value="ECO:0007669"/>
    <property type="project" value="UniProtKB-KW"/>
</dbReference>
<dbReference type="InterPro" id="IPR036390">
    <property type="entry name" value="WH_DNA-bd_sf"/>
</dbReference>
<accession>A0AAE3KDQ2</accession>
<keyword evidence="2 5" id="KW-0238">DNA-binding</keyword>
<evidence type="ECO:0000313" key="6">
    <source>
        <dbReference type="Proteomes" id="UP001205843"/>
    </source>
</evidence>
<gene>
    <name evidence="5" type="ORF">J2T57_004278</name>
</gene>